<dbReference type="EMBL" id="KX576518">
    <property type="protein sequence ID" value="ARU77847.1"/>
    <property type="molecule type" value="mRNA"/>
</dbReference>
<feature type="domain" description="B box-type" evidence="11">
    <location>
        <begin position="1"/>
        <end position="47"/>
    </location>
</feature>
<comment type="subcellular location">
    <subcellularLocation>
        <location evidence="1 9">Nucleus</location>
    </subcellularLocation>
</comment>
<proteinExistence type="evidence at transcript level"/>
<name>M1CT82_SOLTU</name>
<feature type="domain" description="CCT" evidence="12">
    <location>
        <begin position="352"/>
        <end position="394"/>
    </location>
</feature>
<reference evidence="15" key="1">
    <citation type="journal article" date="2011" name="Nature">
        <title>Genome sequence and analysis of the tuber crop potato.</title>
        <authorList>
            <consortium name="The Potato Genome Sequencing Consortium"/>
        </authorList>
    </citation>
    <scope>NUCLEOTIDE SEQUENCE [LARGE SCALE GENOMIC DNA]</scope>
    <source>
        <strain evidence="15">cv. DM1-3 516 R44</strain>
    </source>
</reference>
<dbReference type="EnsemblPlants" id="PGSC0003DMT400074143">
    <property type="protein sequence ID" value="PGSC0003DMT400074143"/>
    <property type="gene ID" value="PGSC0003DMG400028818"/>
</dbReference>
<dbReference type="Proteomes" id="UP000011115">
    <property type="component" value="Unassembled WGS sequence"/>
</dbReference>
<reference evidence="13" key="3">
    <citation type="journal article" date="2017" name="PLoS ONE">
        <title>Genome-wide survey of B-box proteins in potato (Solanum tuberosum)-Identification, characterization and expression patterns during diurnal cycle, etiolation and de-etiolation.</title>
        <authorList>
            <person name="Talar U."/>
            <person name="Kielbowicz-Matuk A."/>
            <person name="Czarnecka J."/>
            <person name="Rorat T."/>
        </authorList>
    </citation>
    <scope>NUCLEOTIDE SEQUENCE</scope>
</reference>
<feature type="compositionally biased region" description="Basic and acidic residues" evidence="10">
    <location>
        <begin position="132"/>
        <end position="142"/>
    </location>
</feature>
<accession>M1CT82</accession>
<evidence type="ECO:0000256" key="10">
    <source>
        <dbReference type="SAM" id="MobiDB-lite"/>
    </source>
</evidence>
<dbReference type="SMR" id="M1CT82"/>
<dbReference type="Gramene" id="PGSC0003DMT400074143">
    <property type="protein sequence ID" value="PGSC0003DMT400074143"/>
    <property type="gene ID" value="PGSC0003DMG400028818"/>
</dbReference>
<evidence type="ECO:0000256" key="6">
    <source>
        <dbReference type="ARBA" id="ARBA00022833"/>
    </source>
</evidence>
<dbReference type="CDD" id="cd19821">
    <property type="entry name" value="Bbox1_BBX-like"/>
    <property type="match status" value="1"/>
</dbReference>
<evidence type="ECO:0000313" key="13">
    <source>
        <dbReference type="EMBL" id="ARU77847.1"/>
    </source>
</evidence>
<dbReference type="eggNOG" id="ENOG502QUBA">
    <property type="taxonomic scope" value="Eukaryota"/>
</dbReference>
<dbReference type="PANTHER" id="PTHR31717:SF85">
    <property type="entry name" value="ZINC FINGER PROTEIN CONSTANS-LIKE 9-LIKE"/>
    <property type="match status" value="1"/>
</dbReference>
<dbReference type="EnsemblPlants" id="PGSC0003DMT400074142">
    <property type="protein sequence ID" value="PGSC0003DMT400074142"/>
    <property type="gene ID" value="PGSC0003DMG400028818"/>
</dbReference>
<organism evidence="14 15">
    <name type="scientific">Solanum tuberosum</name>
    <name type="common">Potato</name>
    <dbReference type="NCBI Taxonomy" id="4113"/>
    <lineage>
        <taxon>Eukaryota</taxon>
        <taxon>Viridiplantae</taxon>
        <taxon>Streptophyta</taxon>
        <taxon>Embryophyta</taxon>
        <taxon>Tracheophyta</taxon>
        <taxon>Spermatophyta</taxon>
        <taxon>Magnoliopsida</taxon>
        <taxon>eudicotyledons</taxon>
        <taxon>Gunneridae</taxon>
        <taxon>Pentapetalae</taxon>
        <taxon>asterids</taxon>
        <taxon>lamiids</taxon>
        <taxon>Solanales</taxon>
        <taxon>Solanaceae</taxon>
        <taxon>Solanoideae</taxon>
        <taxon>Solaneae</taxon>
        <taxon>Solanum</taxon>
    </lineage>
</organism>
<dbReference type="EnsemblPlants" id="PGSC0003DMT400074144">
    <property type="protein sequence ID" value="PGSC0003DMT400074144"/>
    <property type="gene ID" value="PGSC0003DMG400028818"/>
</dbReference>
<evidence type="ECO:0000256" key="7">
    <source>
        <dbReference type="ARBA" id="ARBA00023242"/>
    </source>
</evidence>
<dbReference type="InterPro" id="IPR010402">
    <property type="entry name" value="CCT_domain"/>
</dbReference>
<dbReference type="HOGENOM" id="CLU_028225_0_1_1"/>
<dbReference type="PaxDb" id="4113-PGSC0003DMT400074143"/>
<dbReference type="OMA" id="DEMDMAF"/>
<sequence length="408" mass="45120">MGYICEYCGEQRSIVYCRSDAACLCLSCDRNVHSANALSQRHSRTLICERCNSQPAVVRCVEERTSLCQNCDWSGHASSSSGSSMHKRQALSCYTGCPSAAELSNIWSFLLDDPSIGDTCEQRMGSMSINDNRPRDGQDTQGKDNSQNVCAAVEVNDMNISEKSNLLVESSMPTFDNKLHNVEPPIGSSSKGCYMGAKGSSLIEEDPYCDNLIMDAVDLSIENYEELFGDSLNYPDELFENENLDSFFGMKDIKGADYSYRGVNAAEGSSNWRVNTVQPTCSDAASADSMMSCKTDSILYFARQSSLSVSNQTGGECSAGDHQDCGVSPMLLMGEPPWCPPCTEISSTSTSRSNAVLRYKEKKKTRKFDKRVRYVSRKARADVRRRVKGRFIKAGDAYDYDPLPTRSY</sequence>
<dbReference type="InParanoid" id="M1CT82"/>
<dbReference type="GO" id="GO:0006355">
    <property type="term" value="P:regulation of DNA-templated transcription"/>
    <property type="evidence" value="ECO:0007669"/>
    <property type="project" value="UniProtKB-ARBA"/>
</dbReference>
<evidence type="ECO:0000256" key="2">
    <source>
        <dbReference type="ARBA" id="ARBA00010024"/>
    </source>
</evidence>
<dbReference type="GO" id="GO:0005634">
    <property type="term" value="C:nucleus"/>
    <property type="evidence" value="ECO:0007669"/>
    <property type="project" value="UniProtKB-SubCell"/>
</dbReference>
<dbReference type="Pfam" id="PF06203">
    <property type="entry name" value="CCT"/>
    <property type="match status" value="1"/>
</dbReference>
<dbReference type="SMART" id="SM00336">
    <property type="entry name" value="BBOX"/>
    <property type="match status" value="2"/>
</dbReference>
<keyword evidence="5 8" id="KW-0863">Zinc-finger</keyword>
<keyword evidence="7 9" id="KW-0539">Nucleus</keyword>
<evidence type="ECO:0000256" key="3">
    <source>
        <dbReference type="ARBA" id="ARBA00022723"/>
    </source>
</evidence>
<dbReference type="FunCoup" id="M1CT82">
    <property type="interactions" value="179"/>
</dbReference>
<gene>
    <name evidence="13" type="primary">BBX8</name>
</gene>
<evidence type="ECO:0000256" key="4">
    <source>
        <dbReference type="ARBA" id="ARBA00022737"/>
    </source>
</evidence>
<dbReference type="ExpressionAtlas" id="M1CT82">
    <property type="expression patterns" value="baseline and differential"/>
</dbReference>
<dbReference type="Gramene" id="PGSC0003DMT400074144">
    <property type="protein sequence ID" value="PGSC0003DMT400074144"/>
    <property type="gene ID" value="PGSC0003DMG400028818"/>
</dbReference>
<reference evidence="14" key="2">
    <citation type="submission" date="2015-06" db="UniProtKB">
        <authorList>
            <consortium name="EnsemblPlants"/>
        </authorList>
    </citation>
    <scope>IDENTIFICATION</scope>
    <source>
        <strain evidence="14">DM1-3 516 R44</strain>
    </source>
</reference>
<comment type="similarity">
    <text evidence="2">Belongs to the CONSTANS family.</text>
</comment>
<evidence type="ECO:0000256" key="9">
    <source>
        <dbReference type="PROSITE-ProRule" id="PRU00357"/>
    </source>
</evidence>
<dbReference type="Pfam" id="PF22586">
    <property type="entry name" value="ANCHR-like_BBOX"/>
    <property type="match status" value="1"/>
</dbReference>
<dbReference type="Gramene" id="PGSC0003DMT400074142">
    <property type="protein sequence ID" value="PGSC0003DMT400074142"/>
    <property type="gene ID" value="PGSC0003DMG400028818"/>
</dbReference>
<keyword evidence="15" id="KW-1185">Reference proteome</keyword>
<evidence type="ECO:0000256" key="8">
    <source>
        <dbReference type="PROSITE-ProRule" id="PRU00024"/>
    </source>
</evidence>
<dbReference type="PROSITE" id="PS50119">
    <property type="entry name" value="ZF_BBOX"/>
    <property type="match status" value="2"/>
</dbReference>
<dbReference type="InterPro" id="IPR000315">
    <property type="entry name" value="Znf_B-box"/>
</dbReference>
<evidence type="ECO:0000313" key="14">
    <source>
        <dbReference type="EnsemblPlants" id="PGSC0003DMT400074142"/>
    </source>
</evidence>
<keyword evidence="6" id="KW-0862">Zinc</keyword>
<dbReference type="AlphaFoldDB" id="M1CT82"/>
<feature type="region of interest" description="Disordered" evidence="10">
    <location>
        <begin position="121"/>
        <end position="147"/>
    </location>
</feature>
<evidence type="ECO:0000313" key="15">
    <source>
        <dbReference type="Proteomes" id="UP000011115"/>
    </source>
</evidence>
<evidence type="ECO:0000259" key="12">
    <source>
        <dbReference type="PROSITE" id="PS51017"/>
    </source>
</evidence>
<protein>
    <submittedName>
        <fullName evidence="13">B-box zinc finger protein 8</fullName>
    </submittedName>
    <submittedName>
        <fullName evidence="14">Transcription factor</fullName>
    </submittedName>
</protein>
<feature type="domain" description="B box-type" evidence="11">
    <location>
        <begin position="43"/>
        <end position="91"/>
    </location>
</feature>
<dbReference type="PROSITE" id="PS51017">
    <property type="entry name" value="CCT"/>
    <property type="match status" value="1"/>
</dbReference>
<dbReference type="PANTHER" id="PTHR31717">
    <property type="entry name" value="ZINC FINGER PROTEIN CONSTANS-LIKE 10"/>
    <property type="match status" value="1"/>
</dbReference>
<keyword evidence="3" id="KW-0479">Metal-binding</keyword>
<dbReference type="InterPro" id="IPR049808">
    <property type="entry name" value="CONSTANS-like_Bbox1"/>
</dbReference>
<evidence type="ECO:0000256" key="5">
    <source>
        <dbReference type="ARBA" id="ARBA00022771"/>
    </source>
</evidence>
<keyword evidence="4" id="KW-0677">Repeat</keyword>
<evidence type="ECO:0000256" key="1">
    <source>
        <dbReference type="ARBA" id="ARBA00004123"/>
    </source>
</evidence>
<dbReference type="GO" id="GO:0008270">
    <property type="term" value="F:zinc ion binding"/>
    <property type="evidence" value="ECO:0007669"/>
    <property type="project" value="UniProtKB-KW"/>
</dbReference>
<evidence type="ECO:0000259" key="11">
    <source>
        <dbReference type="PROSITE" id="PS50119"/>
    </source>
</evidence>